<dbReference type="Gene3D" id="2.40.50.100">
    <property type="match status" value="1"/>
</dbReference>
<dbReference type="Gene3D" id="1.10.287.470">
    <property type="entry name" value="Helix hairpin bin"/>
    <property type="match status" value="2"/>
</dbReference>
<dbReference type="EMBL" id="CP053015">
    <property type="protein sequence ID" value="QJQ31536.1"/>
    <property type="molecule type" value="Genomic_DNA"/>
</dbReference>
<keyword evidence="2" id="KW-0175">Coiled coil</keyword>
<keyword evidence="6" id="KW-1185">Reference proteome</keyword>
<evidence type="ECO:0000256" key="1">
    <source>
        <dbReference type="ARBA" id="ARBA00004196"/>
    </source>
</evidence>
<dbReference type="PANTHER" id="PTHR30386:SF19">
    <property type="entry name" value="MULTIDRUG EXPORT PROTEIN EMRA-RELATED"/>
    <property type="match status" value="1"/>
</dbReference>
<organism evidence="5 6">
    <name type="scientific">Sphingomonas lacunae</name>
    <dbReference type="NCBI Taxonomy" id="2698828"/>
    <lineage>
        <taxon>Bacteria</taxon>
        <taxon>Pseudomonadati</taxon>
        <taxon>Pseudomonadota</taxon>
        <taxon>Alphaproteobacteria</taxon>
        <taxon>Sphingomonadales</taxon>
        <taxon>Sphingomonadaceae</taxon>
        <taxon>Sphingomonas</taxon>
    </lineage>
</organism>
<dbReference type="InterPro" id="IPR050739">
    <property type="entry name" value="MFP"/>
</dbReference>
<accession>A0A6M4AS54</accession>
<reference evidence="5 6" key="1">
    <citation type="submission" date="2020-01" db="EMBL/GenBank/DDBJ databases">
        <title>Sphingomonas sp. strain CSW-10.</title>
        <authorList>
            <person name="Chen W.-M."/>
        </authorList>
    </citation>
    <scope>NUCLEOTIDE SEQUENCE [LARGE SCALE GENOMIC DNA]</scope>
    <source>
        <strain evidence="5 6">CSW-10</strain>
    </source>
</reference>
<dbReference type="GO" id="GO:0055085">
    <property type="term" value="P:transmembrane transport"/>
    <property type="evidence" value="ECO:0007669"/>
    <property type="project" value="InterPro"/>
</dbReference>
<sequence length="381" mass="39466">MTDTAPSPAALDVANKASSNHARRRQLLWRFAIIVVAVATVTVGWWFVTQRGIVNSGNAYVAADLAQVTPLVAGAVKEVKVVDTQSVKAGDVLVILDDADARVELAAAEAALAQARQQYRQALASGTSLSAQVGASNASVQQAEAALAAAMAYRAAAADALQRRQALAASGAVSAEELVQARSGLAAADASLDRARATVAAARATTASSQGQLAVNRVITGQGDMDTDPTVAAARARVDAARLALERTVIRAPVTGVVTQRRVQIGQRLAPGTPIMTIVPVGNVYVDANLKEVQLRSVRIGQPVELVSDLYGGDVVYRGQVVGIGGGTGAAFAIIPAQNATGNWVKVVQRVPVRIAINPQDLAAHPLRVGLSMEVSIDTRD</sequence>
<dbReference type="SUPFAM" id="SSF111369">
    <property type="entry name" value="HlyD-like secretion proteins"/>
    <property type="match status" value="2"/>
</dbReference>
<evidence type="ECO:0000256" key="2">
    <source>
        <dbReference type="SAM" id="Coils"/>
    </source>
</evidence>
<dbReference type="RefSeq" id="WP_169943756.1">
    <property type="nucleotide sequence ID" value="NZ_CP053015.1"/>
</dbReference>
<dbReference type="Gene3D" id="2.40.30.170">
    <property type="match status" value="1"/>
</dbReference>
<dbReference type="PRINTS" id="PR01490">
    <property type="entry name" value="RTXTOXIND"/>
</dbReference>
<dbReference type="GO" id="GO:0030313">
    <property type="term" value="C:cell envelope"/>
    <property type="evidence" value="ECO:0007669"/>
    <property type="project" value="UniProtKB-SubCell"/>
</dbReference>
<evidence type="ECO:0000256" key="3">
    <source>
        <dbReference type="SAM" id="Phobius"/>
    </source>
</evidence>
<dbReference type="AlphaFoldDB" id="A0A6M4AS54"/>
<dbReference type="KEGG" id="slan:GV829_02980"/>
<dbReference type="Pfam" id="PF25917">
    <property type="entry name" value="BSH_RND"/>
    <property type="match status" value="1"/>
</dbReference>
<gene>
    <name evidence="5" type="ORF">GV829_02980</name>
</gene>
<dbReference type="PANTHER" id="PTHR30386">
    <property type="entry name" value="MEMBRANE FUSION SUBUNIT OF EMRAB-TOLC MULTIDRUG EFFLUX PUMP"/>
    <property type="match status" value="1"/>
</dbReference>
<dbReference type="Proteomes" id="UP000503018">
    <property type="component" value="Chromosome"/>
</dbReference>
<name>A0A6M4AS54_9SPHN</name>
<dbReference type="InterPro" id="IPR058625">
    <property type="entry name" value="MdtA-like_BSH"/>
</dbReference>
<feature type="domain" description="Multidrug resistance protein MdtA-like barrel-sandwich hybrid" evidence="4">
    <location>
        <begin position="66"/>
        <end position="278"/>
    </location>
</feature>
<keyword evidence="3" id="KW-1133">Transmembrane helix</keyword>
<keyword evidence="3" id="KW-0472">Membrane</keyword>
<evidence type="ECO:0000313" key="6">
    <source>
        <dbReference type="Proteomes" id="UP000503018"/>
    </source>
</evidence>
<feature type="transmembrane region" description="Helical" evidence="3">
    <location>
        <begin position="27"/>
        <end position="48"/>
    </location>
</feature>
<evidence type="ECO:0000259" key="4">
    <source>
        <dbReference type="Pfam" id="PF25917"/>
    </source>
</evidence>
<feature type="coiled-coil region" evidence="2">
    <location>
        <begin position="96"/>
        <end position="125"/>
    </location>
</feature>
<comment type="subcellular location">
    <subcellularLocation>
        <location evidence="1">Cell envelope</location>
    </subcellularLocation>
</comment>
<proteinExistence type="predicted"/>
<keyword evidence="3" id="KW-0812">Transmembrane</keyword>
<evidence type="ECO:0000313" key="5">
    <source>
        <dbReference type="EMBL" id="QJQ31536.1"/>
    </source>
</evidence>
<protein>
    <submittedName>
        <fullName evidence="5">HlyD family efflux transporter periplasmic adaptor subunit</fullName>
    </submittedName>
</protein>